<dbReference type="InterPro" id="IPR016161">
    <property type="entry name" value="Ald_DH/histidinol_DH"/>
</dbReference>
<dbReference type="OMA" id="IGELFCK"/>
<evidence type="ECO:0000256" key="7">
    <source>
        <dbReference type="PROSITE-ProRule" id="PRU10007"/>
    </source>
</evidence>
<dbReference type="EMBL" id="KQ965778">
    <property type="protein sequence ID" value="KXS13431.1"/>
    <property type="molecule type" value="Genomic_DNA"/>
</dbReference>
<organism evidence="10 11">
    <name type="scientific">Gonapodya prolifera (strain JEL478)</name>
    <name type="common">Monoblepharis prolifera</name>
    <dbReference type="NCBI Taxonomy" id="1344416"/>
    <lineage>
        <taxon>Eukaryota</taxon>
        <taxon>Fungi</taxon>
        <taxon>Fungi incertae sedis</taxon>
        <taxon>Chytridiomycota</taxon>
        <taxon>Chytridiomycota incertae sedis</taxon>
        <taxon>Monoblepharidomycetes</taxon>
        <taxon>Monoblepharidales</taxon>
        <taxon>Gonapodyaceae</taxon>
        <taxon>Gonapodya</taxon>
    </lineage>
</organism>
<feature type="active site" evidence="7">
    <location>
        <position position="276"/>
    </location>
</feature>
<dbReference type="FunFam" id="3.40.605.10:FF:000005">
    <property type="entry name" value="Succinate-semialdehyde dehydrogenase I"/>
    <property type="match status" value="1"/>
</dbReference>
<comment type="catalytic activity">
    <reaction evidence="4">
        <text>succinate semialdehyde + NADP(+) + H2O = succinate + NADPH + 2 H(+)</text>
        <dbReference type="Rhea" id="RHEA:13213"/>
        <dbReference type="ChEBI" id="CHEBI:15377"/>
        <dbReference type="ChEBI" id="CHEBI:15378"/>
        <dbReference type="ChEBI" id="CHEBI:30031"/>
        <dbReference type="ChEBI" id="CHEBI:57706"/>
        <dbReference type="ChEBI" id="CHEBI:57783"/>
        <dbReference type="ChEBI" id="CHEBI:58349"/>
        <dbReference type="EC" id="1.2.1.16"/>
    </reaction>
</comment>
<reference evidence="10 11" key="1">
    <citation type="journal article" date="2015" name="Genome Biol. Evol.">
        <title>Phylogenomic analyses indicate that early fungi evolved digesting cell walls of algal ancestors of land plants.</title>
        <authorList>
            <person name="Chang Y."/>
            <person name="Wang S."/>
            <person name="Sekimoto S."/>
            <person name="Aerts A.L."/>
            <person name="Choi C."/>
            <person name="Clum A."/>
            <person name="LaButti K.M."/>
            <person name="Lindquist E.A."/>
            <person name="Yee Ngan C."/>
            <person name="Ohm R.A."/>
            <person name="Salamov A.A."/>
            <person name="Grigoriev I.V."/>
            <person name="Spatafora J.W."/>
            <person name="Berbee M.L."/>
        </authorList>
    </citation>
    <scope>NUCLEOTIDE SEQUENCE [LARGE SCALE GENOMIC DNA]</scope>
    <source>
        <strain evidence="10 11">JEL478</strain>
    </source>
</reference>
<evidence type="ECO:0000256" key="5">
    <source>
        <dbReference type="ARBA" id="ARBA00052698"/>
    </source>
</evidence>
<evidence type="ECO:0000313" key="11">
    <source>
        <dbReference type="Proteomes" id="UP000070544"/>
    </source>
</evidence>
<gene>
    <name evidence="10" type="ORF">M427DRAFT_156707</name>
</gene>
<keyword evidence="11" id="KW-1185">Reference proteome</keyword>
<dbReference type="Gene3D" id="3.40.309.10">
    <property type="entry name" value="Aldehyde Dehydrogenase, Chain A, domain 2"/>
    <property type="match status" value="1"/>
</dbReference>
<dbReference type="GO" id="GO:0034599">
    <property type="term" value="P:cellular response to oxidative stress"/>
    <property type="evidence" value="ECO:0007669"/>
    <property type="project" value="EnsemblFungi"/>
</dbReference>
<dbReference type="GO" id="GO:0004777">
    <property type="term" value="F:succinate-semialdehyde dehydrogenase (NAD+) activity"/>
    <property type="evidence" value="ECO:0007669"/>
    <property type="project" value="TreeGrafter"/>
</dbReference>
<dbReference type="OrthoDB" id="310895at2759"/>
<protein>
    <recommendedName>
        <fullName evidence="6">succinate-semialdehyde dehydrogenase [NAD(P)(+)]</fullName>
        <ecNumber evidence="6">1.2.1.16</ecNumber>
    </recommendedName>
</protein>
<dbReference type="InterPro" id="IPR029510">
    <property type="entry name" value="Ald_DH_CS_GLU"/>
</dbReference>
<evidence type="ECO:0000256" key="8">
    <source>
        <dbReference type="RuleBase" id="RU003345"/>
    </source>
</evidence>
<dbReference type="Proteomes" id="UP000070544">
    <property type="component" value="Unassembled WGS sequence"/>
</dbReference>
<dbReference type="AlphaFoldDB" id="A0A139A9C7"/>
<dbReference type="InterPro" id="IPR016163">
    <property type="entry name" value="Ald_DH_C"/>
</dbReference>
<evidence type="ECO:0000256" key="2">
    <source>
        <dbReference type="ARBA" id="ARBA00009986"/>
    </source>
</evidence>
<dbReference type="SUPFAM" id="SSF53720">
    <property type="entry name" value="ALDH-like"/>
    <property type="match status" value="1"/>
</dbReference>
<comment type="pathway">
    <text evidence="1">Amino-acid degradation; 4-aminobutanoate degradation.</text>
</comment>
<dbReference type="PANTHER" id="PTHR43353:SF5">
    <property type="entry name" value="SUCCINATE-SEMIALDEHYDE DEHYDROGENASE, MITOCHONDRIAL"/>
    <property type="match status" value="1"/>
</dbReference>
<dbReference type="FunFam" id="3.40.309.10:FF:000004">
    <property type="entry name" value="Succinate-semialdehyde dehydrogenase I"/>
    <property type="match status" value="1"/>
</dbReference>
<feature type="domain" description="Aldehyde dehydrogenase" evidence="9">
    <location>
        <begin position="37"/>
        <end position="490"/>
    </location>
</feature>
<keyword evidence="3 8" id="KW-0560">Oxidoreductase</keyword>
<dbReference type="PANTHER" id="PTHR43353">
    <property type="entry name" value="SUCCINATE-SEMIALDEHYDE DEHYDROGENASE, MITOCHONDRIAL"/>
    <property type="match status" value="1"/>
</dbReference>
<dbReference type="Pfam" id="PF00171">
    <property type="entry name" value="Aldedh"/>
    <property type="match status" value="1"/>
</dbReference>
<accession>A0A139A9C7</accession>
<evidence type="ECO:0000256" key="1">
    <source>
        <dbReference type="ARBA" id="ARBA00005176"/>
    </source>
</evidence>
<dbReference type="EC" id="1.2.1.16" evidence="6"/>
<evidence type="ECO:0000259" key="9">
    <source>
        <dbReference type="Pfam" id="PF00171"/>
    </source>
</evidence>
<sequence>MSTLAKAAANSLANTIRRLNIKETGLLRSSAYIGGQWVDAADGRTFPVNEPATGQHIADVPNMTENEVKEAVKAAKAAQKSWAGRTAKERHDILNKWFALQIAHTEDIASILAAESGKPLPEAKGEVAYGASFIQWFAEEATRAYGDVIPQNVSNRRLVAIKQPVGVCSVLTPWNFPSAMLTRKAGAALAAGCTVVAKPAAETPLTTLALIHLANLAGVPAGVLNAVTCDNVNVTTVGKEMATNPDVAKVSFTGSTAVGKLLMSQASGTIKKISLELGGNAAFIVFDDADVDAAVAGCIASKFRNTGQTCVSVNRIYAQAGIHDQFVQKLAEKLKGLKVGIPTDPGVNVGPLISERGLAKVESHVEDAKKKGAKVVLGGKRHELQRTFYEPTLLADIIAKEETFGPVASVFKFSTEEEVIALANDVDFGLASYFYSRDIGRCWRVAEALEVGMVGINEGIISTAEAPFGGSGLGREGSKYGIDEYMHVKYLCFGGI</sequence>
<dbReference type="STRING" id="1344416.A0A139A9C7"/>
<comment type="catalytic activity">
    <reaction evidence="5">
        <text>succinate semialdehyde + NAD(+) + H2O = succinate + NADH + 2 H(+)</text>
        <dbReference type="Rhea" id="RHEA:13217"/>
        <dbReference type="ChEBI" id="CHEBI:15377"/>
        <dbReference type="ChEBI" id="CHEBI:15378"/>
        <dbReference type="ChEBI" id="CHEBI:30031"/>
        <dbReference type="ChEBI" id="CHEBI:57540"/>
        <dbReference type="ChEBI" id="CHEBI:57706"/>
        <dbReference type="ChEBI" id="CHEBI:57945"/>
        <dbReference type="EC" id="1.2.1.16"/>
    </reaction>
</comment>
<dbReference type="InterPro" id="IPR050740">
    <property type="entry name" value="Aldehyde_DH_Superfamily"/>
</dbReference>
<evidence type="ECO:0000256" key="4">
    <source>
        <dbReference type="ARBA" id="ARBA00050387"/>
    </source>
</evidence>
<dbReference type="GO" id="GO:0009450">
    <property type="term" value="P:gamma-aminobutyric acid catabolic process"/>
    <property type="evidence" value="ECO:0007669"/>
    <property type="project" value="EnsemblFungi"/>
</dbReference>
<dbReference type="CDD" id="cd07103">
    <property type="entry name" value="ALDH_F5_SSADH_GabD"/>
    <property type="match status" value="1"/>
</dbReference>
<dbReference type="PROSITE" id="PS00687">
    <property type="entry name" value="ALDEHYDE_DEHYDR_GLU"/>
    <property type="match status" value="1"/>
</dbReference>
<evidence type="ECO:0000256" key="3">
    <source>
        <dbReference type="ARBA" id="ARBA00023002"/>
    </source>
</evidence>
<dbReference type="InterPro" id="IPR015590">
    <property type="entry name" value="Aldehyde_DH_dom"/>
</dbReference>
<comment type="similarity">
    <text evidence="2 8">Belongs to the aldehyde dehydrogenase family.</text>
</comment>
<dbReference type="Gene3D" id="3.40.605.10">
    <property type="entry name" value="Aldehyde Dehydrogenase, Chain A, domain 1"/>
    <property type="match status" value="1"/>
</dbReference>
<dbReference type="InterPro" id="IPR016162">
    <property type="entry name" value="Ald_DH_N"/>
</dbReference>
<name>A0A139A9C7_GONPJ</name>
<proteinExistence type="inferred from homology"/>
<evidence type="ECO:0000313" key="10">
    <source>
        <dbReference type="EMBL" id="KXS13431.1"/>
    </source>
</evidence>
<dbReference type="GO" id="GO:0006540">
    <property type="term" value="P:gamma-aminobutyrate shunt"/>
    <property type="evidence" value="ECO:0007669"/>
    <property type="project" value="EnsemblFungi"/>
</dbReference>
<evidence type="ECO:0000256" key="6">
    <source>
        <dbReference type="ARBA" id="ARBA00067047"/>
    </source>
</evidence>